<dbReference type="RefSeq" id="WP_160177904.1">
    <property type="nucleotide sequence ID" value="NZ_CP047656.1"/>
</dbReference>
<evidence type="ECO:0000313" key="2">
    <source>
        <dbReference type="Proteomes" id="UP000464524"/>
    </source>
</evidence>
<reference evidence="1 2" key="1">
    <citation type="submission" date="2019-12" db="EMBL/GenBank/DDBJ databases">
        <title>Genome sequencing and assembly of endphytes of Porphyra tenera.</title>
        <authorList>
            <person name="Park J.M."/>
            <person name="Shin R."/>
            <person name="Jo S.H."/>
        </authorList>
    </citation>
    <scope>NUCLEOTIDE SEQUENCE [LARGE SCALE GENOMIC DNA]</scope>
    <source>
        <strain evidence="1 2">GPM4</strain>
    </source>
</reference>
<dbReference type="KEGG" id="pmes:FX988_00175"/>
<protein>
    <submittedName>
        <fullName evidence="1">Uncharacterized protein</fullName>
    </submittedName>
</protein>
<organism evidence="1 2">
    <name type="scientific">Paraglaciecola mesophila</name>
    <dbReference type="NCBI Taxonomy" id="197222"/>
    <lineage>
        <taxon>Bacteria</taxon>
        <taxon>Pseudomonadati</taxon>
        <taxon>Pseudomonadota</taxon>
        <taxon>Gammaproteobacteria</taxon>
        <taxon>Alteromonadales</taxon>
        <taxon>Alteromonadaceae</taxon>
        <taxon>Paraglaciecola</taxon>
    </lineage>
</organism>
<accession>A0A857JE54</accession>
<dbReference type="EMBL" id="CP047656">
    <property type="protein sequence ID" value="QHJ09966.1"/>
    <property type="molecule type" value="Genomic_DNA"/>
</dbReference>
<dbReference type="Proteomes" id="UP000464524">
    <property type="component" value="Chromosome"/>
</dbReference>
<sequence length="324" mass="36868">MKSRYGKQYRLGSQYQMRLFVDATGINYSGKACERFMGTVYVDPVTGQEVVNGKFTRAFHGRTQLHPSTYDEIKKAANRYGMAKVYDHPLWELIGEEKEAAKLETQSLSSIAEIAAEIKKTCLAEHGFSPLSIGRILTTNNELDVIAAHITLLRTDAVKNRDVLLKLLKGYLCTVAFAIAWRSLRFINEEFCYYMQNIFFDNPKTNLSFIIDNAYPDFKTLSFARCLGHVNTINMFTNYLMSVAVKRTEKAKYRMRVYIQFIEIEQLIEDLDFVHGIVDSSDTRNNFGLLALLAATGNKIKLNSYRGTTKIINNSQTLPNGRSP</sequence>
<evidence type="ECO:0000313" key="1">
    <source>
        <dbReference type="EMBL" id="QHJ09966.1"/>
    </source>
</evidence>
<name>A0A857JE54_9ALTE</name>
<dbReference type="AlphaFoldDB" id="A0A857JE54"/>
<proteinExistence type="predicted"/>
<gene>
    <name evidence="1" type="ORF">FX988_00175</name>
</gene>
<keyword evidence="2" id="KW-1185">Reference proteome</keyword>